<evidence type="ECO:0000259" key="4">
    <source>
        <dbReference type="SMART" id="SM00382"/>
    </source>
</evidence>
<dbReference type="GO" id="GO:0005524">
    <property type="term" value="F:ATP binding"/>
    <property type="evidence" value="ECO:0007669"/>
    <property type="project" value="UniProtKB-KW"/>
</dbReference>
<feature type="domain" description="AAA+ ATPase" evidence="4">
    <location>
        <begin position="250"/>
        <end position="378"/>
    </location>
</feature>
<proteinExistence type="inferred from homology"/>
<protein>
    <submittedName>
        <fullName evidence="5">ATP-binding protein</fullName>
    </submittedName>
</protein>
<dbReference type="InterPro" id="IPR003593">
    <property type="entry name" value="AAA+_ATPase"/>
</dbReference>
<dbReference type="InterPro" id="IPR050221">
    <property type="entry name" value="26S_Proteasome_ATPase"/>
</dbReference>
<dbReference type="RefSeq" id="WP_349638895.1">
    <property type="nucleotide sequence ID" value="NZ_CP090958.1"/>
</dbReference>
<keyword evidence="3 5" id="KW-0067">ATP-binding</keyword>
<evidence type="ECO:0000256" key="3">
    <source>
        <dbReference type="ARBA" id="ARBA00022840"/>
    </source>
</evidence>
<keyword evidence="6" id="KW-1185">Reference proteome</keyword>
<evidence type="ECO:0000313" key="6">
    <source>
        <dbReference type="Proteomes" id="UP001209083"/>
    </source>
</evidence>
<dbReference type="CDD" id="cd19481">
    <property type="entry name" value="RecA-like_protease"/>
    <property type="match status" value="1"/>
</dbReference>
<dbReference type="InterPro" id="IPR027417">
    <property type="entry name" value="P-loop_NTPase"/>
</dbReference>
<reference evidence="5 6" key="1">
    <citation type="submission" date="2023-05" db="EMBL/GenBank/DDBJ databases">
        <title>Lithophilousrod everest ZFBP1038 complete genpme.</title>
        <authorList>
            <person name="Tian M."/>
        </authorList>
    </citation>
    <scope>NUCLEOTIDE SEQUENCE [LARGE SCALE GENOMIC DNA]</scope>
    <source>
        <strain evidence="5 6">ZFBP1038</strain>
    </source>
</reference>
<gene>
    <name evidence="5" type="ORF">LWF01_18770</name>
</gene>
<accession>A0ABY8QSV6</accession>
<comment type="similarity">
    <text evidence="1">Belongs to the AAA ATPase family.</text>
</comment>
<name>A0ABY8QSV6_9MICO</name>
<evidence type="ECO:0000256" key="2">
    <source>
        <dbReference type="ARBA" id="ARBA00022741"/>
    </source>
</evidence>
<keyword evidence="2" id="KW-0547">Nucleotide-binding</keyword>
<dbReference type="PANTHER" id="PTHR23073">
    <property type="entry name" value="26S PROTEASOME REGULATORY SUBUNIT"/>
    <property type="match status" value="1"/>
</dbReference>
<dbReference type="EMBL" id="CP090958">
    <property type="protein sequence ID" value="WGW12097.1"/>
    <property type="molecule type" value="Genomic_DNA"/>
</dbReference>
<dbReference type="SUPFAM" id="SSF52540">
    <property type="entry name" value="P-loop containing nucleoside triphosphate hydrolases"/>
    <property type="match status" value="1"/>
</dbReference>
<dbReference type="SMART" id="SM00382">
    <property type="entry name" value="AAA"/>
    <property type="match status" value="1"/>
</dbReference>
<evidence type="ECO:0000256" key="1">
    <source>
        <dbReference type="ARBA" id="ARBA00006914"/>
    </source>
</evidence>
<organism evidence="5 6">
    <name type="scientific">Saxibacter everestensis</name>
    <dbReference type="NCBI Taxonomy" id="2909229"/>
    <lineage>
        <taxon>Bacteria</taxon>
        <taxon>Bacillati</taxon>
        <taxon>Actinomycetota</taxon>
        <taxon>Actinomycetes</taxon>
        <taxon>Micrococcales</taxon>
        <taxon>Brevibacteriaceae</taxon>
        <taxon>Saxibacter</taxon>
    </lineage>
</organism>
<sequence>MDTELKAFMATFARFIEFANDQQNHDAGGPAIHQALSDYLNCDAGKVPVVVKDFPAHRHADIDVALSVLAESDPTGGAQLLGVAGGQERMHTSLSEMIRVSSTYGQFGVGTVDYVSVPIGPDERRKVVGFGLWLMTFKEHRIGVLLRGPNPEFGSTNARIELVCCDDEIGDLFLGAVARLGNERSLLRGQMISLGSSDYDDSTALMTFHRRPAVSAGDVILPEGLLRRIERHVVGVGRHAEKLKAAGQHLKRGVLLYGPPGTGKTHTVRYLASQSSEATIIMLSGTALSAISYAAETARALQPSIVVLEDCDLVAQDRSMMGEDSAPLLFEVLDALDGLANDADVAFLLTTNRADILEPALAQRPGRVDLAVEIPLPGYDDRVHLFDLYAKSLKFSRSALSAAAEATEGTPASFAKELIRRAVLIAVEDGREPGDDDLRRSADELGSDREAFTRGLLGMRASDEELEEDDLEFA</sequence>
<dbReference type="Pfam" id="PF00004">
    <property type="entry name" value="AAA"/>
    <property type="match status" value="1"/>
</dbReference>
<dbReference type="InterPro" id="IPR003959">
    <property type="entry name" value="ATPase_AAA_core"/>
</dbReference>
<dbReference type="Proteomes" id="UP001209083">
    <property type="component" value="Chromosome"/>
</dbReference>
<dbReference type="Gene3D" id="3.40.50.300">
    <property type="entry name" value="P-loop containing nucleotide triphosphate hydrolases"/>
    <property type="match status" value="1"/>
</dbReference>
<evidence type="ECO:0000313" key="5">
    <source>
        <dbReference type="EMBL" id="WGW12097.1"/>
    </source>
</evidence>